<protein>
    <recommendedName>
        <fullName evidence="2">F-box domain-containing protein</fullName>
    </recommendedName>
</protein>
<dbReference type="AlphaFoldDB" id="A0A1Q3ACT5"/>
<evidence type="ECO:0000313" key="4">
    <source>
        <dbReference type="Proteomes" id="UP000187013"/>
    </source>
</evidence>
<dbReference type="Proteomes" id="UP000187013">
    <property type="component" value="Unassembled WGS sequence"/>
</dbReference>
<dbReference type="Pfam" id="PF12937">
    <property type="entry name" value="F-box-like"/>
    <property type="match status" value="1"/>
</dbReference>
<comment type="caution">
    <text evidence="3">The sequence shown here is derived from an EMBL/GenBank/DDBJ whole genome shotgun (WGS) entry which is preliminary data.</text>
</comment>
<organism evidence="3 4">
    <name type="scientific">Zygosaccharomyces rouxii</name>
    <dbReference type="NCBI Taxonomy" id="4956"/>
    <lineage>
        <taxon>Eukaryota</taxon>
        <taxon>Fungi</taxon>
        <taxon>Dikarya</taxon>
        <taxon>Ascomycota</taxon>
        <taxon>Saccharomycotina</taxon>
        <taxon>Saccharomycetes</taxon>
        <taxon>Saccharomycetales</taxon>
        <taxon>Saccharomycetaceae</taxon>
        <taxon>Zygosaccharomyces</taxon>
    </lineage>
</organism>
<evidence type="ECO:0000256" key="1">
    <source>
        <dbReference type="SAM" id="MobiDB-lite"/>
    </source>
</evidence>
<dbReference type="SUPFAM" id="SSF81383">
    <property type="entry name" value="F-box domain"/>
    <property type="match status" value="1"/>
</dbReference>
<dbReference type="PROSITE" id="PS50181">
    <property type="entry name" value="FBOX"/>
    <property type="match status" value="1"/>
</dbReference>
<sequence length="583" mass="69029">MGENDSQKAPFPLKQLPDELLQEVFSHLPQEDRLTACLIDKRSNKLATKLVYRRIYLNDSNVVRSDYMNLAINWTLLNVPSFLSEDDSRKIANSKLVKLIWTLSVNQFPLNCVQWIRINWDLDSALQRTILAILCSKGEALQRLENVTDPSCNDIIAYGAVSKHKVTSFDMAPPNSLPELPVPRDYIPNLQKYMRSRISSRLSHMTLFMDPIQLFNYLHPLEQKLQIVDLKLHWRREFYDPRYFTHRLRSRPLTKLSEVFDVRTLKVLTIISWSESLVPREIDMVRDFKEFIYLEDLSLISIKQNFEVLTTFFYNFPRLKRLKMDFLEDFIPETTKPEIFLTILLVCKKLQFIDMRFEGMDSQIISLHENRFVLNQKCHCSGCVDTFENILKKKIFLFPEDRLLYDIHDITAKDIFKMMRYLSLLPYSKACDCYPSVRTQPMNLEQFVRKMNQDLFFYRHSRRQLIPNGELDDDEIIDSETMLKKLPHNPLTEEDVIKCYHALIHHYRTTYISFLKGFPELRFLMLNDIPTVVVEEDGERVFQPIFFHCDYRTNLTGWSKHRQKKQRGNGDVNDSVTRKATVF</sequence>
<dbReference type="InterPro" id="IPR036047">
    <property type="entry name" value="F-box-like_dom_sf"/>
</dbReference>
<proteinExistence type="predicted"/>
<feature type="domain" description="F-box" evidence="2">
    <location>
        <begin position="10"/>
        <end position="55"/>
    </location>
</feature>
<name>A0A1Q3ACT5_ZYGRO</name>
<dbReference type="EMBL" id="BDGX01000037">
    <property type="protein sequence ID" value="GAV53579.1"/>
    <property type="molecule type" value="Genomic_DNA"/>
</dbReference>
<evidence type="ECO:0000259" key="2">
    <source>
        <dbReference type="PROSITE" id="PS50181"/>
    </source>
</evidence>
<dbReference type="OrthoDB" id="2852960at2759"/>
<accession>A0A1Q3ACT5</accession>
<dbReference type="InterPro" id="IPR001810">
    <property type="entry name" value="F-box_dom"/>
</dbReference>
<feature type="region of interest" description="Disordered" evidence="1">
    <location>
        <begin position="560"/>
        <end position="583"/>
    </location>
</feature>
<gene>
    <name evidence="3" type="ORF">ZYGR_0AK00810</name>
</gene>
<evidence type="ECO:0000313" key="3">
    <source>
        <dbReference type="EMBL" id="GAV53579.1"/>
    </source>
</evidence>
<reference evidence="3 4" key="1">
    <citation type="submission" date="2016-08" db="EMBL/GenBank/DDBJ databases">
        <title>Draft genome sequence of allopolyploid Zygosaccharomyces rouxii.</title>
        <authorList>
            <person name="Watanabe J."/>
            <person name="Uehara K."/>
            <person name="Mogi Y."/>
            <person name="Tsukioka Y."/>
        </authorList>
    </citation>
    <scope>NUCLEOTIDE SEQUENCE [LARGE SCALE GENOMIC DNA]</scope>
    <source>
        <strain evidence="3 4">NBRC 110957</strain>
    </source>
</reference>